<dbReference type="Proteomes" id="UP001173597">
    <property type="component" value="Unassembled WGS sequence"/>
</dbReference>
<keyword evidence="4" id="KW-1185">Reference proteome</keyword>
<dbReference type="RefSeq" id="WP_065764013.1">
    <property type="nucleotide sequence ID" value="NZ_JARTLO010000002.1"/>
</dbReference>
<name>A0AAW6X0C5_9GAMM</name>
<dbReference type="AlphaFoldDB" id="A0AAW6X0C5"/>
<evidence type="ECO:0000313" key="3">
    <source>
        <dbReference type="Proteomes" id="UP001173597"/>
    </source>
</evidence>
<evidence type="ECO:0000313" key="2">
    <source>
        <dbReference type="EMBL" id="MDK5169908.1"/>
    </source>
</evidence>
<comment type="caution">
    <text evidence="1">The sequence shown here is derived from an EMBL/GenBank/DDBJ whole genome shotgun (WGS) entry which is preliminary data.</text>
</comment>
<dbReference type="EMBL" id="JARTLO010000002">
    <property type="protein sequence ID" value="MDK4764709.1"/>
    <property type="molecule type" value="Genomic_DNA"/>
</dbReference>
<dbReference type="EMBL" id="JARTOI010000005">
    <property type="protein sequence ID" value="MDK5169908.1"/>
    <property type="molecule type" value="Genomic_DNA"/>
</dbReference>
<accession>A0AAW6X0C5</accession>
<gene>
    <name evidence="1" type="ORF">P9854_02630</name>
    <name evidence="2" type="ORF">P9921_05365</name>
</gene>
<proteinExistence type="predicted"/>
<reference evidence="1" key="1">
    <citation type="submission" date="2023-01" db="EMBL/GenBank/DDBJ databases">
        <title>Genomic dissection of endemic carbapenem resistance: metallo-beta-lactamase gene dissemination through clonal, plasmid and integron transfer pathways.</title>
        <authorList>
            <person name="Macesic N."/>
        </authorList>
    </citation>
    <scope>NUCLEOTIDE SEQUENCE</scope>
    <source>
        <strain evidence="2">CPO382</strain>
        <strain evidence="1">CPO573</strain>
    </source>
</reference>
<organism evidence="1 3">
    <name type="scientific">Serratia nevei</name>
    <dbReference type="NCBI Taxonomy" id="2703794"/>
    <lineage>
        <taxon>Bacteria</taxon>
        <taxon>Pseudomonadati</taxon>
        <taxon>Pseudomonadota</taxon>
        <taxon>Gammaproteobacteria</taxon>
        <taxon>Enterobacterales</taxon>
        <taxon>Yersiniaceae</taxon>
        <taxon>Serratia</taxon>
    </lineage>
</organism>
<protein>
    <submittedName>
        <fullName evidence="1">C25 family cysteine peptidase</fullName>
    </submittedName>
</protein>
<evidence type="ECO:0000313" key="4">
    <source>
        <dbReference type="Proteomes" id="UP001174748"/>
    </source>
</evidence>
<sequence>MIDEERMPLLAFGIHADTGLPLETGGMGQHEQHQSAAESLLGQTVGAAFPDRAHLGLQFGFDADQLSESGWGLIFAANRDSAPHLAALAPLIELRRRQAGGTLRIFAGPDGYRQGESASGWLNRHGSSLDMINPDLGMPYYLVLIGSPEAIPFEFQYALDLVAGVGRLDFPTLEEFTAYADSVVAHETDATRKTARRIELFATRHDFDRATQLFIKHVATPFGTGTGSLGPLGEKYRFALNSSLSEQATKACLSHLLSAPHNPPSLLITGTHGMAFQAGDPRLAEHQGALVCQDWPAYGDITHEHWFAAQDIPEHANVHGMIHLFFACYGAGTPAFDNFHSDAARVRIAPHAMTARLPQKLMTLPQGGVLASLGHIDRVWASSFLSEIGMAQPQRFRDVIHRLLSGQRVGMATDAFNGQWGVLSTRLLEKLNNKLNGQAVPAAELLALQIARDDIRNYVVLGDPAVRLKPEQDHVSG</sequence>
<dbReference type="Proteomes" id="UP001174748">
    <property type="component" value="Unassembled WGS sequence"/>
</dbReference>
<evidence type="ECO:0000313" key="1">
    <source>
        <dbReference type="EMBL" id="MDK4764709.1"/>
    </source>
</evidence>